<accession>A0A061R7D9</accession>
<organism evidence="1">
    <name type="scientific">Tetraselmis sp. GSL018</name>
    <dbReference type="NCBI Taxonomy" id="582737"/>
    <lineage>
        <taxon>Eukaryota</taxon>
        <taxon>Viridiplantae</taxon>
        <taxon>Chlorophyta</taxon>
        <taxon>core chlorophytes</taxon>
        <taxon>Chlorodendrophyceae</taxon>
        <taxon>Chlorodendrales</taxon>
        <taxon>Chlorodendraceae</taxon>
        <taxon>Tetraselmis</taxon>
    </lineage>
</organism>
<name>A0A061R7D9_9CHLO</name>
<feature type="non-terminal residue" evidence="1">
    <location>
        <position position="1"/>
    </location>
</feature>
<evidence type="ECO:0000313" key="1">
    <source>
        <dbReference type="EMBL" id="JAC66639.1"/>
    </source>
</evidence>
<dbReference type="AlphaFoldDB" id="A0A061R7D9"/>
<protein>
    <submittedName>
        <fullName evidence="1">Uncharacterized protein</fullName>
    </submittedName>
</protein>
<sequence length="71" mass="7830">GMVYDEELLSGRCAPARVSSHLPSLPPSFPFIQREFPPSLPLLHTHTWSERDFVPPSSLPLSLSLPPSLPP</sequence>
<dbReference type="EMBL" id="GBEZ01019989">
    <property type="protein sequence ID" value="JAC66639.1"/>
    <property type="molecule type" value="Transcribed_RNA"/>
</dbReference>
<feature type="non-terminal residue" evidence="1">
    <location>
        <position position="71"/>
    </location>
</feature>
<gene>
    <name evidence="1" type="ORF">TSPGSL018_13161</name>
</gene>
<reference evidence="1" key="1">
    <citation type="submission" date="2014-05" db="EMBL/GenBank/DDBJ databases">
        <title>The transcriptome of the halophilic microalga Tetraselmis sp. GSL018 isolated from the Great Salt Lake, Utah.</title>
        <authorList>
            <person name="Jinkerson R.E."/>
            <person name="D'Adamo S."/>
            <person name="Posewitz M.C."/>
        </authorList>
    </citation>
    <scope>NUCLEOTIDE SEQUENCE</scope>
    <source>
        <strain evidence="1">GSL018</strain>
    </source>
</reference>
<proteinExistence type="predicted"/>